<feature type="compositionally biased region" description="Acidic residues" evidence="1">
    <location>
        <begin position="152"/>
        <end position="164"/>
    </location>
</feature>
<evidence type="ECO:0000313" key="3">
    <source>
        <dbReference type="EMBL" id="CAD7698862.1"/>
    </source>
</evidence>
<feature type="compositionally biased region" description="Polar residues" evidence="1">
    <location>
        <begin position="166"/>
        <end position="178"/>
    </location>
</feature>
<protein>
    <recommendedName>
        <fullName evidence="2">SFR19-like C-terminal domain-containing protein</fullName>
    </recommendedName>
</protein>
<feature type="region of interest" description="Disordered" evidence="1">
    <location>
        <begin position="147"/>
        <end position="180"/>
    </location>
</feature>
<dbReference type="Pfam" id="PF23030">
    <property type="entry name" value="SCAF11-like_C"/>
    <property type="match status" value="1"/>
</dbReference>
<keyword evidence="4" id="KW-1185">Reference proteome</keyword>
<comment type="caution">
    <text evidence="3">The sequence shown here is derived from an EMBL/GenBank/DDBJ whole genome shotgun (WGS) entry which is preliminary data.</text>
</comment>
<dbReference type="InterPro" id="IPR057031">
    <property type="entry name" value="SFR19-like_C"/>
</dbReference>
<reference evidence="3" key="1">
    <citation type="submission" date="2020-12" db="EMBL/GenBank/DDBJ databases">
        <authorList>
            <person name="Iha C."/>
        </authorList>
    </citation>
    <scope>NUCLEOTIDE SEQUENCE</scope>
</reference>
<dbReference type="OrthoDB" id="21204at2759"/>
<feature type="region of interest" description="Disordered" evidence="1">
    <location>
        <begin position="81"/>
        <end position="117"/>
    </location>
</feature>
<feature type="region of interest" description="Disordered" evidence="1">
    <location>
        <begin position="195"/>
        <end position="245"/>
    </location>
</feature>
<evidence type="ECO:0000259" key="2">
    <source>
        <dbReference type="Pfam" id="PF23030"/>
    </source>
</evidence>
<dbReference type="Proteomes" id="UP000708148">
    <property type="component" value="Unassembled WGS sequence"/>
</dbReference>
<accession>A0A8S1IV02</accession>
<name>A0A8S1IV02_9CHLO</name>
<feature type="region of interest" description="Disordered" evidence="1">
    <location>
        <begin position="275"/>
        <end position="295"/>
    </location>
</feature>
<feature type="domain" description="SFR19-like C-terminal" evidence="2">
    <location>
        <begin position="298"/>
        <end position="370"/>
    </location>
</feature>
<feature type="compositionally biased region" description="Basic and acidic residues" evidence="1">
    <location>
        <begin position="206"/>
        <end position="227"/>
    </location>
</feature>
<organism evidence="3 4">
    <name type="scientific">Ostreobium quekettii</name>
    <dbReference type="NCBI Taxonomy" id="121088"/>
    <lineage>
        <taxon>Eukaryota</taxon>
        <taxon>Viridiplantae</taxon>
        <taxon>Chlorophyta</taxon>
        <taxon>core chlorophytes</taxon>
        <taxon>Ulvophyceae</taxon>
        <taxon>TCBD clade</taxon>
        <taxon>Bryopsidales</taxon>
        <taxon>Ostreobineae</taxon>
        <taxon>Ostreobiaceae</taxon>
        <taxon>Ostreobium</taxon>
    </lineage>
</organism>
<sequence length="375" mass="41056">MRDSCMCPRMKCLVFGHVQIVKQDSVLRKAAIAAALAHEEELYAPASTKMAYLSAVAHARADESFIPGDCLHQVKATHCKQGTAPGKGIKWQDHADGPGRQQGSQHGRKRPRSPVPWAREDCDSAVAAAGAQLGGDRTETSVRLCFGSSSDSESESQEAGEPDDASQGQDAPPSSTISMPWKKREKWLEDAENNLSDGELHYTPPPRERSSRTAGERRKGEADDERQTCGPPLAGLPGSDILSRKDVRPDVIQCGRPTGGMDGLSHEQSEQAATPAGHCHRNPSMLPQGWESPDAEKSAAVREQVVRFVRGVLKPFFKASIVSKEMYKEVAKKSVDKVMGAHSRDSDASFLIHESERIRKLIEQYIEYCKFGKVQ</sequence>
<evidence type="ECO:0000256" key="1">
    <source>
        <dbReference type="SAM" id="MobiDB-lite"/>
    </source>
</evidence>
<proteinExistence type="predicted"/>
<gene>
    <name evidence="3" type="ORF">OSTQU699_LOCUS4221</name>
</gene>
<dbReference type="AlphaFoldDB" id="A0A8S1IV02"/>
<dbReference type="EMBL" id="CAJHUC010000895">
    <property type="protein sequence ID" value="CAD7698862.1"/>
    <property type="molecule type" value="Genomic_DNA"/>
</dbReference>
<evidence type="ECO:0000313" key="4">
    <source>
        <dbReference type="Proteomes" id="UP000708148"/>
    </source>
</evidence>